<gene>
    <name evidence="1" type="ORF">COK38_22535</name>
</gene>
<dbReference type="EMBL" id="NVBO01000279">
    <property type="protein sequence ID" value="PFR92281.1"/>
    <property type="molecule type" value="Genomic_DNA"/>
</dbReference>
<evidence type="ECO:0000313" key="1">
    <source>
        <dbReference type="EMBL" id="PFR92281.1"/>
    </source>
</evidence>
<proteinExistence type="predicted"/>
<protein>
    <submittedName>
        <fullName evidence="1">Uncharacterized protein</fullName>
    </submittedName>
</protein>
<sequence length="81" mass="9386">MVKENPAILSKDNYCEGVDHMNEQEFIDIILEEGESLAHILNKIVEQRREETGSYNITVQNVIPVREKYFTVILCKVVSNF</sequence>
<evidence type="ECO:0000313" key="2">
    <source>
        <dbReference type="Proteomes" id="UP000226357"/>
    </source>
</evidence>
<dbReference type="Proteomes" id="UP000226357">
    <property type="component" value="Unassembled WGS sequence"/>
</dbReference>
<reference evidence="1 2" key="1">
    <citation type="submission" date="2017-09" db="EMBL/GenBank/DDBJ databases">
        <title>Large-scale bioinformatics analysis of Bacillus genomes uncovers conserved roles of natural products in bacterial physiology.</title>
        <authorList>
            <consortium name="Agbiome Team Llc"/>
            <person name="Bleich R.M."/>
            <person name="Grubbs K.J."/>
            <person name="Santa Maria K.C."/>
            <person name="Allen S.E."/>
            <person name="Farag S."/>
            <person name="Shank E.A."/>
            <person name="Bowers A."/>
        </authorList>
    </citation>
    <scope>NUCLEOTIDE SEQUENCE [LARGE SCALE GENOMIC DNA]</scope>
    <source>
        <strain evidence="1 2">AFS067272</strain>
    </source>
</reference>
<organism evidence="1 2">
    <name type="scientific">Bacillus cereus</name>
    <dbReference type="NCBI Taxonomy" id="1396"/>
    <lineage>
        <taxon>Bacteria</taxon>
        <taxon>Bacillati</taxon>
        <taxon>Bacillota</taxon>
        <taxon>Bacilli</taxon>
        <taxon>Bacillales</taxon>
        <taxon>Bacillaceae</taxon>
        <taxon>Bacillus</taxon>
        <taxon>Bacillus cereus group</taxon>
    </lineage>
</organism>
<accession>A0AA44Q6U9</accession>
<dbReference type="AlphaFoldDB" id="A0AA44Q6U9"/>
<comment type="caution">
    <text evidence="1">The sequence shown here is derived from an EMBL/GenBank/DDBJ whole genome shotgun (WGS) entry which is preliminary data.</text>
</comment>
<name>A0AA44Q6U9_BACCE</name>